<accession>A0A2H9T6P5</accession>
<proteinExistence type="predicted"/>
<keyword evidence="1" id="KW-1133">Transmembrane helix</keyword>
<sequence length="351" mass="39161">MPVLLNRLLNASALDHSTKNIIRVLESTTKLYACYEINKLRKKIEKNYQVLLHRKKMKSDREIAEVHLDQKAMALYRVLLTKSNEVLEMVPEEPRQSDIPLELKAFLSAMDRTVYLHSQDSEEKSEKGSLVNAYVMLFVQGAREGGEAGVVTYVSLIPAAVLNYPFASELYRQVFLSASIGIAIPIGLAAAGKTIVTVVGKTKRGRQFLEDADPYVHGAGLMLLRFLTVTLLQYAVHEIEEIAGIENKVYDLTEGDKASIWSEKNILMGLVSAFFPYDANPTFFQAFVIYCGIVWVTIPFLTKGALTVLSKSGNTMDWCKQQIYGDDYDVDESHDGGTGNVAFEEELSADL</sequence>
<reference evidence="2" key="1">
    <citation type="journal article" date="2017" name="Appl. Environ. Microbiol.">
        <title>Molecular characterization of an Endozoicomonas-like organism causing infection in king scallop Pecten maximus L.</title>
        <authorList>
            <person name="Cano I."/>
            <person name="van Aerle R."/>
            <person name="Ross S."/>
            <person name="Verner-Jeffreys D.W."/>
            <person name="Paley R.K."/>
            <person name="Rimmer G."/>
            <person name="Ryder D."/>
            <person name="Hooper P."/>
            <person name="Stone D."/>
            <person name="Feist S.W."/>
        </authorList>
    </citation>
    <scope>NUCLEOTIDE SEQUENCE</scope>
</reference>
<organism evidence="2">
    <name type="scientific">invertebrate metagenome</name>
    <dbReference type="NCBI Taxonomy" id="1711999"/>
    <lineage>
        <taxon>unclassified sequences</taxon>
        <taxon>metagenomes</taxon>
        <taxon>organismal metagenomes</taxon>
    </lineage>
</organism>
<name>A0A2H9T6P5_9ZZZZ</name>
<gene>
    <name evidence="2" type="ORF">CI610_02178</name>
</gene>
<dbReference type="EMBL" id="NSIT01000119">
    <property type="protein sequence ID" value="PJE78878.1"/>
    <property type="molecule type" value="Genomic_DNA"/>
</dbReference>
<comment type="caution">
    <text evidence="2">The sequence shown here is derived from an EMBL/GenBank/DDBJ whole genome shotgun (WGS) entry which is preliminary data.</text>
</comment>
<keyword evidence="1" id="KW-0812">Transmembrane</keyword>
<evidence type="ECO:0000313" key="2">
    <source>
        <dbReference type="EMBL" id="PJE78878.1"/>
    </source>
</evidence>
<feature type="transmembrane region" description="Helical" evidence="1">
    <location>
        <begin position="174"/>
        <end position="195"/>
    </location>
</feature>
<keyword evidence="1" id="KW-0472">Membrane</keyword>
<feature type="transmembrane region" description="Helical" evidence="1">
    <location>
        <begin position="283"/>
        <end position="302"/>
    </location>
</feature>
<evidence type="ECO:0000256" key="1">
    <source>
        <dbReference type="SAM" id="Phobius"/>
    </source>
</evidence>
<protein>
    <submittedName>
        <fullName evidence="2">Uncharacterized protein</fullName>
    </submittedName>
</protein>
<dbReference type="AlphaFoldDB" id="A0A2H9T6P5"/>